<accession>X1V7C9</accession>
<comment type="caution">
    <text evidence="1">The sequence shown here is derived from an EMBL/GenBank/DDBJ whole genome shotgun (WGS) entry which is preliminary data.</text>
</comment>
<protein>
    <submittedName>
        <fullName evidence="1">Uncharacterized protein</fullName>
    </submittedName>
</protein>
<proteinExistence type="predicted"/>
<feature type="non-terminal residue" evidence="1">
    <location>
        <position position="61"/>
    </location>
</feature>
<name>X1V7C9_9ZZZZ</name>
<dbReference type="EMBL" id="BARW01030666">
    <property type="protein sequence ID" value="GAJ08406.1"/>
    <property type="molecule type" value="Genomic_DNA"/>
</dbReference>
<sequence length="61" mass="7042">MKIEKPENEVKDTDQITFQEAARQLGRRGGKSTLERRGTEFFREIGAKGGKRQKELYSDLL</sequence>
<dbReference type="AlphaFoldDB" id="X1V7C9"/>
<evidence type="ECO:0000313" key="1">
    <source>
        <dbReference type="EMBL" id="GAJ08406.1"/>
    </source>
</evidence>
<reference evidence="1" key="1">
    <citation type="journal article" date="2014" name="Front. Microbiol.">
        <title>High frequency of phylogenetically diverse reductive dehalogenase-homologous genes in deep subseafloor sedimentary metagenomes.</title>
        <authorList>
            <person name="Kawai M."/>
            <person name="Futagami T."/>
            <person name="Toyoda A."/>
            <person name="Takaki Y."/>
            <person name="Nishi S."/>
            <person name="Hori S."/>
            <person name="Arai W."/>
            <person name="Tsubouchi T."/>
            <person name="Morono Y."/>
            <person name="Uchiyama I."/>
            <person name="Ito T."/>
            <person name="Fujiyama A."/>
            <person name="Inagaki F."/>
            <person name="Takami H."/>
        </authorList>
    </citation>
    <scope>NUCLEOTIDE SEQUENCE</scope>
    <source>
        <strain evidence="1">Expedition CK06-06</strain>
    </source>
</reference>
<organism evidence="1">
    <name type="scientific">marine sediment metagenome</name>
    <dbReference type="NCBI Taxonomy" id="412755"/>
    <lineage>
        <taxon>unclassified sequences</taxon>
        <taxon>metagenomes</taxon>
        <taxon>ecological metagenomes</taxon>
    </lineage>
</organism>
<gene>
    <name evidence="1" type="ORF">S12H4_48974</name>
</gene>